<evidence type="ECO:0000256" key="8">
    <source>
        <dbReference type="ARBA" id="ARBA00060491"/>
    </source>
</evidence>
<comment type="subcellular location">
    <subcellularLocation>
        <location evidence="8">Membrane</location>
        <topology evidence="8">Single-pass membrane protein</topology>
        <orientation evidence="8">Periplasmic side</orientation>
    </subcellularLocation>
</comment>
<evidence type="ECO:0000256" key="9">
    <source>
        <dbReference type="RuleBase" id="RU364112"/>
    </source>
</evidence>
<dbReference type="OrthoDB" id="9804975at2"/>
<evidence type="ECO:0000313" key="12">
    <source>
        <dbReference type="Proteomes" id="UP000321567"/>
    </source>
</evidence>
<dbReference type="Pfam" id="PF03918">
    <property type="entry name" value="CcmH"/>
    <property type="match status" value="1"/>
</dbReference>
<evidence type="ECO:0000256" key="5">
    <source>
        <dbReference type="ARBA" id="ARBA00022748"/>
    </source>
</evidence>
<dbReference type="CDD" id="cd16378">
    <property type="entry name" value="CcmH_N"/>
    <property type="match status" value="1"/>
</dbReference>
<keyword evidence="12" id="KW-1185">Reference proteome</keyword>
<keyword evidence="9" id="KW-0472">Membrane</keyword>
<dbReference type="GO" id="GO:0017004">
    <property type="term" value="P:cytochrome complex assembly"/>
    <property type="evidence" value="ECO:0007669"/>
    <property type="project" value="UniProtKB-KW"/>
</dbReference>
<evidence type="ECO:0000259" key="10">
    <source>
        <dbReference type="Pfam" id="PF03918"/>
    </source>
</evidence>
<keyword evidence="4 9" id="KW-0732">Signal</keyword>
<dbReference type="Gene3D" id="1.10.8.640">
    <property type="entry name" value="Cytochrome C biogenesis protein"/>
    <property type="match status" value="1"/>
</dbReference>
<dbReference type="InterPro" id="IPR005616">
    <property type="entry name" value="CcmH/CycL/Ccl2/NrfF_N"/>
</dbReference>
<comment type="caution">
    <text evidence="11">The sequence shown here is derived from an EMBL/GenBank/DDBJ whole genome shotgun (WGS) entry which is preliminary data.</text>
</comment>
<evidence type="ECO:0000256" key="1">
    <source>
        <dbReference type="ARBA" id="ARBA00010342"/>
    </source>
</evidence>
<dbReference type="RefSeq" id="WP_147163086.1">
    <property type="nucleotide sequence ID" value="NZ_BJZO01000024.1"/>
</dbReference>
<dbReference type="InterPro" id="IPR038297">
    <property type="entry name" value="CcmH/CycL/NrfF/Ccl2_sf"/>
</dbReference>
<evidence type="ECO:0000256" key="7">
    <source>
        <dbReference type="ARBA" id="ARBA00037230"/>
    </source>
</evidence>
<evidence type="ECO:0000256" key="2">
    <source>
        <dbReference type="ARBA" id="ARBA00022617"/>
    </source>
</evidence>
<sequence length="177" mass="19397">MIHSPVRSGWLGPLALVIALASGGLAGPIAWAVQPDEILPDPALEERARDISQGLRCVVCQSENIDESNADLARDMRKRVRQLLTEGHSNDEVVDFMVQRYGDYVLMKPPFKFSTVALWLAPALLLGVGAGAVVLYFRRRATEPAAAVAVDLSDEERRRLARLLEDQAPPTDKETPA</sequence>
<reference evidence="11 12" key="1">
    <citation type="submission" date="2019-07" db="EMBL/GenBank/DDBJ databases">
        <title>Whole genome shotgun sequence of Rhodospirillum oryzae NBRC 107573.</title>
        <authorList>
            <person name="Hosoyama A."/>
            <person name="Uohara A."/>
            <person name="Ohji S."/>
            <person name="Ichikawa N."/>
        </authorList>
    </citation>
    <scope>NUCLEOTIDE SEQUENCE [LARGE SCALE GENOMIC DNA]</scope>
    <source>
        <strain evidence="11 12">NBRC 107573</strain>
    </source>
</reference>
<gene>
    <name evidence="11" type="ORF">ROR02_11770</name>
</gene>
<protein>
    <recommendedName>
        <fullName evidence="9">Cytochrome c-type biogenesis protein</fullName>
    </recommendedName>
</protein>
<evidence type="ECO:0000256" key="4">
    <source>
        <dbReference type="ARBA" id="ARBA00022729"/>
    </source>
</evidence>
<dbReference type="GO" id="GO:0005886">
    <property type="term" value="C:plasma membrane"/>
    <property type="evidence" value="ECO:0007669"/>
    <property type="project" value="TreeGrafter"/>
</dbReference>
<dbReference type="GO" id="GO:0046872">
    <property type="term" value="F:metal ion binding"/>
    <property type="evidence" value="ECO:0007669"/>
    <property type="project" value="UniProtKB-KW"/>
</dbReference>
<dbReference type="EMBL" id="BJZO01000024">
    <property type="protein sequence ID" value="GEO81046.1"/>
    <property type="molecule type" value="Genomic_DNA"/>
</dbReference>
<keyword evidence="9" id="KW-0812">Transmembrane</keyword>
<dbReference type="PANTHER" id="PTHR47870:SF1">
    <property type="entry name" value="CYTOCHROME C-TYPE BIOGENESIS PROTEIN CCMH"/>
    <property type="match status" value="1"/>
</dbReference>
<dbReference type="InterPro" id="IPR051263">
    <property type="entry name" value="C-type_cytochrome_biogenesis"/>
</dbReference>
<feature type="domain" description="CcmH/CycL/Ccl2/NrfF N-terminal" evidence="10">
    <location>
        <begin position="27"/>
        <end position="164"/>
    </location>
</feature>
<dbReference type="FunFam" id="1.10.8.640:FF:000001">
    <property type="entry name" value="Cytochrome c-type biogenesis protein"/>
    <property type="match status" value="1"/>
</dbReference>
<feature type="transmembrane region" description="Helical" evidence="9">
    <location>
        <begin position="116"/>
        <end position="137"/>
    </location>
</feature>
<comment type="similarity">
    <text evidence="1 9">Belongs to the CcmH/CycL/Ccl2/NrfF family.</text>
</comment>
<keyword evidence="6 9" id="KW-0408">Iron</keyword>
<comment type="function">
    <text evidence="7">Required for the biogenesis of c-type cytochromes. Possible subunit of a heme lyase.</text>
</comment>
<evidence type="ECO:0000313" key="11">
    <source>
        <dbReference type="EMBL" id="GEO81046.1"/>
    </source>
</evidence>
<keyword evidence="9" id="KW-1133">Transmembrane helix</keyword>
<proteinExistence type="inferred from homology"/>
<keyword evidence="5" id="KW-0201">Cytochrome c-type biogenesis</keyword>
<evidence type="ECO:0000256" key="3">
    <source>
        <dbReference type="ARBA" id="ARBA00022723"/>
    </source>
</evidence>
<keyword evidence="3 9" id="KW-0479">Metal-binding</keyword>
<name>A0A512H6F7_9PROT</name>
<accession>A0A512H6F7</accession>
<dbReference type="PANTHER" id="PTHR47870">
    <property type="entry name" value="CYTOCHROME C-TYPE BIOGENESIS PROTEIN CCMH"/>
    <property type="match status" value="1"/>
</dbReference>
<dbReference type="Proteomes" id="UP000321567">
    <property type="component" value="Unassembled WGS sequence"/>
</dbReference>
<dbReference type="AlphaFoldDB" id="A0A512H6F7"/>
<organism evidence="11 12">
    <name type="scientific">Pararhodospirillum oryzae</name>
    <dbReference type="NCBI Taxonomy" id="478448"/>
    <lineage>
        <taxon>Bacteria</taxon>
        <taxon>Pseudomonadati</taxon>
        <taxon>Pseudomonadota</taxon>
        <taxon>Alphaproteobacteria</taxon>
        <taxon>Rhodospirillales</taxon>
        <taxon>Rhodospirillaceae</taxon>
        <taxon>Pararhodospirillum</taxon>
    </lineage>
</organism>
<evidence type="ECO:0000256" key="6">
    <source>
        <dbReference type="ARBA" id="ARBA00023004"/>
    </source>
</evidence>
<keyword evidence="2 9" id="KW-0349">Heme</keyword>